<organism evidence="2 3">
    <name type="scientific">Shewanella psychrophila</name>
    <dbReference type="NCBI Taxonomy" id="225848"/>
    <lineage>
        <taxon>Bacteria</taxon>
        <taxon>Pseudomonadati</taxon>
        <taxon>Pseudomonadota</taxon>
        <taxon>Gammaproteobacteria</taxon>
        <taxon>Alteromonadales</taxon>
        <taxon>Shewanellaceae</taxon>
        <taxon>Shewanella</taxon>
    </lineage>
</organism>
<dbReference type="EMBL" id="CP014782">
    <property type="protein sequence ID" value="AQS40085.1"/>
    <property type="molecule type" value="Genomic_DNA"/>
</dbReference>
<dbReference type="OrthoDB" id="6196706at2"/>
<keyword evidence="1" id="KW-0732">Signal</keyword>
<keyword evidence="3" id="KW-1185">Reference proteome</keyword>
<dbReference type="KEGG" id="spsw:Sps_05007"/>
<evidence type="ECO:0000256" key="1">
    <source>
        <dbReference type="SAM" id="SignalP"/>
    </source>
</evidence>
<evidence type="ECO:0000313" key="2">
    <source>
        <dbReference type="EMBL" id="AQS40085.1"/>
    </source>
</evidence>
<accession>A0A1S6HX01</accession>
<dbReference type="AlphaFoldDB" id="A0A1S6HX01"/>
<feature type="chain" id="PRO_5012616614" evidence="1">
    <location>
        <begin position="22"/>
        <end position="139"/>
    </location>
</feature>
<feature type="signal peptide" evidence="1">
    <location>
        <begin position="1"/>
        <end position="21"/>
    </location>
</feature>
<reference evidence="2 3" key="1">
    <citation type="submission" date="2016-03" db="EMBL/GenBank/DDBJ databases">
        <title>Complete genome sequence of Shewanella psychrophila WP2, a deep sea bacterium isolated from west Pacific sediment.</title>
        <authorList>
            <person name="Xu G."/>
            <person name="Jian H."/>
        </authorList>
    </citation>
    <scope>NUCLEOTIDE SEQUENCE [LARGE SCALE GENOMIC DNA]</scope>
    <source>
        <strain evidence="2 3">WP2</strain>
    </source>
</reference>
<dbReference type="STRING" id="225848.Sps_05007"/>
<name>A0A1S6HX01_9GAMM</name>
<sequence length="139" mass="15598">MKKVSGLALLGLSGAVCCSMAAWEGYAHEATHAMETGQIISSRVELLIRKAAGTMIEKCVAIPSKYRVSFNYTSAEITTFSVHYHQGEEVLLAFDEDKQSSLSSYFNTHSDQNYCFTWVNEQDKNRDWVISLEYQATPL</sequence>
<dbReference type="Proteomes" id="UP000189545">
    <property type="component" value="Chromosome"/>
</dbReference>
<proteinExistence type="predicted"/>
<protein>
    <submittedName>
        <fullName evidence="2">Uncharacterized protein</fullName>
    </submittedName>
</protein>
<gene>
    <name evidence="2" type="ORF">Sps_05007</name>
</gene>
<evidence type="ECO:0000313" key="3">
    <source>
        <dbReference type="Proteomes" id="UP000189545"/>
    </source>
</evidence>
<dbReference type="RefSeq" id="WP_077754920.1">
    <property type="nucleotide sequence ID" value="NZ_CP014782.1"/>
</dbReference>